<dbReference type="RefSeq" id="WP_129188750.1">
    <property type="nucleotide sequence ID" value="NZ_CP035491.1"/>
</dbReference>
<keyword evidence="1" id="KW-0812">Transmembrane</keyword>
<accession>A0A4P6FC28</accession>
<proteinExistence type="predicted"/>
<keyword evidence="3" id="KW-1185">Reference proteome</keyword>
<dbReference type="KEGG" id="agf:ET445_03130"/>
<evidence type="ECO:0000313" key="3">
    <source>
        <dbReference type="Proteomes" id="UP000291259"/>
    </source>
</evidence>
<reference evidence="2 3" key="1">
    <citation type="submission" date="2019-01" db="EMBL/GenBank/DDBJ databases">
        <title>Genome sequencing of strain FW100M-8.</title>
        <authorList>
            <person name="Heo J."/>
            <person name="Kim S.-J."/>
            <person name="Kim J.-S."/>
            <person name="Hong S.-B."/>
            <person name="Kwon S.-W."/>
        </authorList>
    </citation>
    <scope>NUCLEOTIDE SEQUENCE [LARGE SCALE GENOMIC DNA]</scope>
    <source>
        <strain evidence="2 3">FW100M-8</strain>
    </source>
</reference>
<dbReference type="OrthoDB" id="9986675at2"/>
<dbReference type="Proteomes" id="UP000291259">
    <property type="component" value="Chromosome"/>
</dbReference>
<dbReference type="AlphaFoldDB" id="A0A4P6FC28"/>
<keyword evidence="1" id="KW-1133">Transmembrane helix</keyword>
<gene>
    <name evidence="2" type="ORF">ET445_03130</name>
</gene>
<protein>
    <submittedName>
        <fullName evidence="2">Uncharacterized protein</fullName>
    </submittedName>
</protein>
<organism evidence="2 3">
    <name type="scientific">Agromyces protaetiae</name>
    <dbReference type="NCBI Taxonomy" id="2509455"/>
    <lineage>
        <taxon>Bacteria</taxon>
        <taxon>Bacillati</taxon>
        <taxon>Actinomycetota</taxon>
        <taxon>Actinomycetes</taxon>
        <taxon>Micrococcales</taxon>
        <taxon>Microbacteriaceae</taxon>
        <taxon>Agromyces</taxon>
    </lineage>
</organism>
<feature type="transmembrane region" description="Helical" evidence="1">
    <location>
        <begin position="12"/>
        <end position="33"/>
    </location>
</feature>
<sequence length="218" mass="22762">MQTIQLGGFAQSPGMTALFGVGLGGLLLIPAVLLTDIRWLIAGLIAIPTLIVAIAVLLAAVYPRVDADFATGTVRIRSKTVPIASITRVTRSLSTARTRGAQLHRATTGTTEEHGYVRGRYLEYRLQSTTGATARVLVTGTPFSGITAQGAAVLHHLIGSAPIAEPIDPDGRPIPPEAQAVPDGRFTTGRPHFVGRAFLLHELATAHGLVPTGVTGPA</sequence>
<evidence type="ECO:0000313" key="2">
    <source>
        <dbReference type="EMBL" id="QAY72483.1"/>
    </source>
</evidence>
<name>A0A4P6FC28_9MICO</name>
<evidence type="ECO:0000256" key="1">
    <source>
        <dbReference type="SAM" id="Phobius"/>
    </source>
</evidence>
<feature type="transmembrane region" description="Helical" evidence="1">
    <location>
        <begin position="39"/>
        <end position="62"/>
    </location>
</feature>
<keyword evidence="1" id="KW-0472">Membrane</keyword>
<dbReference type="EMBL" id="CP035491">
    <property type="protein sequence ID" value="QAY72483.1"/>
    <property type="molecule type" value="Genomic_DNA"/>
</dbReference>